<reference evidence="2" key="1">
    <citation type="submission" date="2022-07" db="EMBL/GenBank/DDBJ databases">
        <title>Genome Sequence of Leucocoprinus birnbaumii.</title>
        <authorList>
            <person name="Buettner E."/>
        </authorList>
    </citation>
    <scope>NUCLEOTIDE SEQUENCE</scope>
    <source>
        <strain evidence="2">VT141</strain>
    </source>
</reference>
<sequence>MFTPALLHKIHGLEDSFGAARPKETTETPEGQKESTIEVEKPEGFKPQAPPVEDATMKATTETLPEVVETVEIVESITTTPEVEKPRKKIKRTSLTPKHKQRRFDEHISFMQPRLSRPPKLHSPLIRKNTWIRLLALCQTEEQLKQVIDMMPSWKDAGCNFDATFSRAFIRRCLYLKKPEFALDVFGNFGRYNVPLTQEGARELLNGIYYTQPIESVILLTSLFDVYKLQPAADDLASCAMVLAACLKSQNDDARVVADALLPHLKTIVKKAGPLPLPDGGVDVERYLPLKYGADALRRIVNLLPAEGSSQVAEIRKGLHQWSVESGHVRQTSVTV</sequence>
<keyword evidence="3" id="KW-1185">Reference proteome</keyword>
<feature type="compositionally biased region" description="Basic residues" evidence="1">
    <location>
        <begin position="86"/>
        <end position="98"/>
    </location>
</feature>
<evidence type="ECO:0000313" key="3">
    <source>
        <dbReference type="Proteomes" id="UP001213000"/>
    </source>
</evidence>
<gene>
    <name evidence="2" type="ORF">NP233_g2199</name>
</gene>
<name>A0AAD5W0R1_9AGAR</name>
<dbReference type="EMBL" id="JANIEX010000090">
    <property type="protein sequence ID" value="KAJ3573816.1"/>
    <property type="molecule type" value="Genomic_DNA"/>
</dbReference>
<feature type="region of interest" description="Disordered" evidence="1">
    <location>
        <begin position="1"/>
        <end position="54"/>
    </location>
</feature>
<protein>
    <submittedName>
        <fullName evidence="2">Uncharacterized protein</fullName>
    </submittedName>
</protein>
<organism evidence="2 3">
    <name type="scientific">Leucocoprinus birnbaumii</name>
    <dbReference type="NCBI Taxonomy" id="56174"/>
    <lineage>
        <taxon>Eukaryota</taxon>
        <taxon>Fungi</taxon>
        <taxon>Dikarya</taxon>
        <taxon>Basidiomycota</taxon>
        <taxon>Agaricomycotina</taxon>
        <taxon>Agaricomycetes</taxon>
        <taxon>Agaricomycetidae</taxon>
        <taxon>Agaricales</taxon>
        <taxon>Agaricineae</taxon>
        <taxon>Agaricaceae</taxon>
        <taxon>Leucocoprinus</taxon>
    </lineage>
</organism>
<comment type="caution">
    <text evidence="2">The sequence shown here is derived from an EMBL/GenBank/DDBJ whole genome shotgun (WGS) entry which is preliminary data.</text>
</comment>
<proteinExistence type="predicted"/>
<accession>A0AAD5W0R1</accession>
<dbReference type="AlphaFoldDB" id="A0AAD5W0R1"/>
<evidence type="ECO:0000256" key="1">
    <source>
        <dbReference type="SAM" id="MobiDB-lite"/>
    </source>
</evidence>
<feature type="region of interest" description="Disordered" evidence="1">
    <location>
        <begin position="79"/>
        <end position="98"/>
    </location>
</feature>
<evidence type="ECO:0000313" key="2">
    <source>
        <dbReference type="EMBL" id="KAJ3573816.1"/>
    </source>
</evidence>
<dbReference type="Proteomes" id="UP001213000">
    <property type="component" value="Unassembled WGS sequence"/>
</dbReference>
<feature type="compositionally biased region" description="Basic and acidic residues" evidence="1">
    <location>
        <begin position="21"/>
        <end position="44"/>
    </location>
</feature>